<protein>
    <submittedName>
        <fullName evidence="1">Uncharacterized protein</fullName>
    </submittedName>
</protein>
<evidence type="ECO:0000313" key="1">
    <source>
        <dbReference type="EMBL" id="ETW94998.1"/>
    </source>
</evidence>
<comment type="caution">
    <text evidence="1">The sequence shown here is derived from an EMBL/GenBank/DDBJ whole genome shotgun (WGS) entry which is preliminary data.</text>
</comment>
<dbReference type="EMBL" id="AZHW01000970">
    <property type="protein sequence ID" value="ETW94998.1"/>
    <property type="molecule type" value="Genomic_DNA"/>
</dbReference>
<dbReference type="AlphaFoldDB" id="W4LA72"/>
<gene>
    <name evidence="1" type="ORF">ETSY1_32445</name>
</gene>
<evidence type="ECO:0000313" key="2">
    <source>
        <dbReference type="Proteomes" id="UP000019141"/>
    </source>
</evidence>
<sequence>MSIPLDEANRIKNELDQVFDGQNVTISIVQPLGETAVVIEAPQLNGNQIQAIIHANSNHRFWSVDDKSEKGIRVSIWTGPRL</sequence>
<keyword evidence="2" id="KW-1185">Reference proteome</keyword>
<proteinExistence type="predicted"/>
<organism evidence="1 2">
    <name type="scientific">Entotheonella factor</name>
    <dbReference type="NCBI Taxonomy" id="1429438"/>
    <lineage>
        <taxon>Bacteria</taxon>
        <taxon>Pseudomonadati</taxon>
        <taxon>Nitrospinota/Tectimicrobiota group</taxon>
        <taxon>Candidatus Tectimicrobiota</taxon>
        <taxon>Candidatus Entotheonellia</taxon>
        <taxon>Candidatus Entotheonellales</taxon>
        <taxon>Candidatus Entotheonellaceae</taxon>
        <taxon>Candidatus Entotheonella</taxon>
    </lineage>
</organism>
<dbReference type="HOGENOM" id="CLU_2551975_0_0_7"/>
<dbReference type="Proteomes" id="UP000019141">
    <property type="component" value="Unassembled WGS sequence"/>
</dbReference>
<name>W4LA72_ENTF1</name>
<accession>W4LA72</accession>
<reference evidence="1 2" key="1">
    <citation type="journal article" date="2014" name="Nature">
        <title>An environmental bacterial taxon with a large and distinct metabolic repertoire.</title>
        <authorList>
            <person name="Wilson M.C."/>
            <person name="Mori T."/>
            <person name="Ruckert C."/>
            <person name="Uria A.R."/>
            <person name="Helf M.J."/>
            <person name="Takada K."/>
            <person name="Gernert C."/>
            <person name="Steffens U.A."/>
            <person name="Heycke N."/>
            <person name="Schmitt S."/>
            <person name="Rinke C."/>
            <person name="Helfrich E.J."/>
            <person name="Brachmann A.O."/>
            <person name="Gurgui C."/>
            <person name="Wakimoto T."/>
            <person name="Kracht M."/>
            <person name="Crusemann M."/>
            <person name="Hentschel U."/>
            <person name="Abe I."/>
            <person name="Matsunaga S."/>
            <person name="Kalinowski J."/>
            <person name="Takeyama H."/>
            <person name="Piel J."/>
        </authorList>
    </citation>
    <scope>NUCLEOTIDE SEQUENCE [LARGE SCALE GENOMIC DNA]</scope>
    <source>
        <strain evidence="2">TSY1</strain>
    </source>
</reference>